<dbReference type="Pfam" id="PF03401">
    <property type="entry name" value="TctC"/>
    <property type="match status" value="1"/>
</dbReference>
<dbReference type="PANTHER" id="PTHR42928">
    <property type="entry name" value="TRICARBOXYLATE-BINDING PROTEIN"/>
    <property type="match status" value="1"/>
</dbReference>
<feature type="chain" id="PRO_5015438005" evidence="2">
    <location>
        <begin position="36"/>
        <end position="335"/>
    </location>
</feature>
<organism evidence="3 4">
    <name type="scientific">Jezberella montanilacus</name>
    <dbReference type="NCBI Taxonomy" id="323426"/>
    <lineage>
        <taxon>Bacteria</taxon>
        <taxon>Pseudomonadati</taxon>
        <taxon>Pseudomonadota</taxon>
        <taxon>Betaproteobacteria</taxon>
        <taxon>Burkholderiales</taxon>
        <taxon>Alcaligenaceae</taxon>
        <taxon>Jezberella</taxon>
    </lineage>
</organism>
<feature type="signal peptide" evidence="2">
    <location>
        <begin position="1"/>
        <end position="35"/>
    </location>
</feature>
<dbReference type="EMBL" id="PVTV01000011">
    <property type="protein sequence ID" value="PRY98974.1"/>
    <property type="molecule type" value="Genomic_DNA"/>
</dbReference>
<comment type="caution">
    <text evidence="3">The sequence shown here is derived from an EMBL/GenBank/DDBJ whole genome shotgun (WGS) entry which is preliminary data.</text>
</comment>
<evidence type="ECO:0000313" key="3">
    <source>
        <dbReference type="EMBL" id="PRY98974.1"/>
    </source>
</evidence>
<dbReference type="OrthoDB" id="8678477at2"/>
<keyword evidence="2" id="KW-0732">Signal</keyword>
<name>A0A2T0XJ36_9BURK</name>
<accession>A0A2T0XJ36</accession>
<keyword evidence="4" id="KW-1185">Reference proteome</keyword>
<protein>
    <submittedName>
        <fullName evidence="3">Tripartite-type tricarboxylate transporter receptor subunit TctC</fullName>
    </submittedName>
</protein>
<proteinExistence type="inferred from homology"/>
<dbReference type="AlphaFoldDB" id="A0A2T0XJ36"/>
<dbReference type="Gene3D" id="3.40.190.150">
    <property type="entry name" value="Bordetella uptake gene, domain 1"/>
    <property type="match status" value="1"/>
</dbReference>
<evidence type="ECO:0000313" key="4">
    <source>
        <dbReference type="Proteomes" id="UP000238308"/>
    </source>
</evidence>
<dbReference type="InterPro" id="IPR042100">
    <property type="entry name" value="Bug_dom1"/>
</dbReference>
<dbReference type="PIRSF" id="PIRSF017082">
    <property type="entry name" value="YflP"/>
    <property type="match status" value="1"/>
</dbReference>
<evidence type="ECO:0000256" key="1">
    <source>
        <dbReference type="ARBA" id="ARBA00006987"/>
    </source>
</evidence>
<dbReference type="PANTHER" id="PTHR42928:SF5">
    <property type="entry name" value="BLR1237 PROTEIN"/>
    <property type="match status" value="1"/>
</dbReference>
<reference evidence="3 4" key="1">
    <citation type="submission" date="2018-03" db="EMBL/GenBank/DDBJ databases">
        <title>Genomic Encyclopedia of Type Strains, Phase III (KMG-III): the genomes of soil and plant-associated and newly described type strains.</title>
        <authorList>
            <person name="Whitman W."/>
        </authorList>
    </citation>
    <scope>NUCLEOTIDE SEQUENCE [LARGE SCALE GENOMIC DNA]</scope>
    <source>
        <strain evidence="3 4">MWH-P2sevCIIIb</strain>
    </source>
</reference>
<dbReference type="Gene3D" id="3.40.190.10">
    <property type="entry name" value="Periplasmic binding protein-like II"/>
    <property type="match status" value="1"/>
</dbReference>
<gene>
    <name evidence="3" type="ORF">BCM14_0411</name>
</gene>
<dbReference type="InterPro" id="IPR005064">
    <property type="entry name" value="BUG"/>
</dbReference>
<comment type="similarity">
    <text evidence="1">Belongs to the UPF0065 (bug) family.</text>
</comment>
<dbReference type="CDD" id="cd07012">
    <property type="entry name" value="PBP2_Bug_TTT"/>
    <property type="match status" value="1"/>
</dbReference>
<dbReference type="RefSeq" id="WP_106226324.1">
    <property type="nucleotide sequence ID" value="NZ_PVTV01000011.1"/>
</dbReference>
<evidence type="ECO:0000256" key="2">
    <source>
        <dbReference type="SAM" id="SignalP"/>
    </source>
</evidence>
<dbReference type="Proteomes" id="UP000238308">
    <property type="component" value="Unassembled WGS sequence"/>
</dbReference>
<dbReference type="SUPFAM" id="SSF53850">
    <property type="entry name" value="Periplasmic binding protein-like II"/>
    <property type="match status" value="1"/>
</dbReference>
<sequence length="335" mass="34759">MSFFGSSSRRRLVHGLVHSAVVIAVACLSPALTHAADATFPNRPITLVVPFPAGSGTDAITRIVATELIGVLGQPVIVENKAGGNATIGAQYVARAKPDGYTLLVATNTPLSAAPWLMKSVPYDAIKDFTPVARGGNLPFMLVINPKLPVQSVQDLVALAKKSPGKMNYASGNSTGIVAGATLGSRAGIDVVHVPYKGTPQAMTDVIGGQVDFMFTDFASGAPFVKSGQMRALSVSSAARSALAPDLSSMLEGGVKDFDLVSWNGYVGPAGMPADVVAKLNAAFVHVLSKPEVKARLADLGFDAFSGSQPEFAKFVADQLVLWGELIKGAGIQPE</sequence>
<keyword evidence="3" id="KW-0675">Receptor</keyword>